<feature type="region of interest" description="Disordered" evidence="1">
    <location>
        <begin position="475"/>
        <end position="599"/>
    </location>
</feature>
<gene>
    <name evidence="2" type="ORF">Cvel_15738</name>
</gene>
<dbReference type="EMBL" id="CDMZ01000195">
    <property type="protein sequence ID" value="CEM08907.1"/>
    <property type="molecule type" value="Genomic_DNA"/>
</dbReference>
<name>A0A0G4F8M4_9ALVE</name>
<feature type="compositionally biased region" description="Basic and acidic residues" evidence="1">
    <location>
        <begin position="524"/>
        <end position="542"/>
    </location>
</feature>
<feature type="region of interest" description="Disordered" evidence="1">
    <location>
        <begin position="400"/>
        <end position="447"/>
    </location>
</feature>
<feature type="region of interest" description="Disordered" evidence="1">
    <location>
        <begin position="1198"/>
        <end position="1234"/>
    </location>
</feature>
<feature type="region of interest" description="Disordered" evidence="1">
    <location>
        <begin position="962"/>
        <end position="995"/>
    </location>
</feature>
<evidence type="ECO:0000313" key="2">
    <source>
        <dbReference type="EMBL" id="CEM08907.1"/>
    </source>
</evidence>
<organism evidence="2">
    <name type="scientific">Chromera velia CCMP2878</name>
    <dbReference type="NCBI Taxonomy" id="1169474"/>
    <lineage>
        <taxon>Eukaryota</taxon>
        <taxon>Sar</taxon>
        <taxon>Alveolata</taxon>
        <taxon>Colpodellida</taxon>
        <taxon>Chromeraceae</taxon>
        <taxon>Chromera</taxon>
    </lineage>
</organism>
<feature type="compositionally biased region" description="Polar residues" evidence="1">
    <location>
        <begin position="1108"/>
        <end position="1117"/>
    </location>
</feature>
<protein>
    <submittedName>
        <fullName evidence="2">Uncharacterized protein</fullName>
    </submittedName>
</protein>
<feature type="compositionally biased region" description="Polar residues" evidence="1">
    <location>
        <begin position="119"/>
        <end position="138"/>
    </location>
</feature>
<feature type="compositionally biased region" description="Basic and acidic residues" evidence="1">
    <location>
        <begin position="1288"/>
        <end position="1299"/>
    </location>
</feature>
<feature type="region of interest" description="Disordered" evidence="1">
    <location>
        <begin position="1262"/>
        <end position="1324"/>
    </location>
</feature>
<feature type="region of interest" description="Disordered" evidence="1">
    <location>
        <begin position="1092"/>
        <end position="1186"/>
    </location>
</feature>
<evidence type="ECO:0000256" key="1">
    <source>
        <dbReference type="SAM" id="MobiDB-lite"/>
    </source>
</evidence>
<dbReference type="VEuPathDB" id="CryptoDB:Cvel_15738"/>
<feature type="compositionally biased region" description="Acidic residues" evidence="1">
    <location>
        <begin position="429"/>
        <end position="438"/>
    </location>
</feature>
<feature type="compositionally biased region" description="Polar residues" evidence="1">
    <location>
        <begin position="1305"/>
        <end position="1315"/>
    </location>
</feature>
<feature type="compositionally biased region" description="Basic and acidic residues" evidence="1">
    <location>
        <begin position="416"/>
        <end position="428"/>
    </location>
</feature>
<sequence length="1324" mass="145545">MATEPPISEDAVENPSLPLVAYKGSAAGDRTLDAEGHKRTRGWLSRSRKLVFTDRRTQTVLVEPEKRLLPCLPELPRRRKEQVAAHFGPFGYRVNLVDRVTHEPKEIPRPSLVRREIGQTNSGDTQDNRLLSNSTPLSTLAPEGQNVRAGSVLMGTYLYRLGKEWDFVDSNGAAATNVPREKNWKKGVATYFKKRESLVKKLGMKEVLNPVNLCTTGMIRIHAVSILSDRLRRAATTLQRKFRRRRTLVFLQNQLKRMHAAASLIQSFWRLVFHEKRPAQRLLLKMGREKAAATKLQRHWMKRQAEKKGRDGGVLLLLIKKLVGVERLRKAQTRKAAFRLQKMWRMSLFLATTRRRSLLAQSVLSLLLLQLHHFGLRGFPQSQTSRIDLASLAKSSLPCRWAGRAPTPKPVQQAEKATEKQTQQKETTEEADEEELEKPEDLPQRVMAPRATTVMRRSMFVSAAQLASLQAFALPASPQPTKPRDRGAKAKQQQTAAKRSSFSEPPATDRERGAGPNPVLPAPDRPRMTIVEKDRDKEKEGKQQGGGGSMESPLPVSPSTEGNASTRVRAKTAAQERDESGETSGETSGGKSGGQKEFGGTVGFAAVAKLRQQAKKSRLIDFARRDTNQQKDLQKEKEEANIQMIRKAFIDAATRSGVFVPSYFATSTDTVVSLAPPSPPPTTGRRTIVPSDLPGGAQGERSKQGGGAPPPKAVQTHGHTQTPHPSPQHPGRFMNERAKAVAAANAAAEAQAQLEKTRSLLFLHPSACDQLLRLPLKDHPCPPPVSPLDALLSPDAFFYSDFLRVSAMQIPAETFQPNYWTVAVIASKRKIPFPREELRRFVQNRKPAFGLKRHPPSAFHDFDEASNKSKVPDWPSNAAGFQASDLWDGGGPLEPRYREKEGTQRPQKKLLKKMVRSLSRELTGEVVKELNRRIEGDKKFLHPLYEQWFDKVPERRLRMLQASQGASARGTGKPDGLSGRGRWASPRESVTEGSARRKSAIRAALLAAVAPIAMDSNRRIRTASVPILSAHTGAPMGKGEKGGGGVLELPVGRWRERGLTEDFQGGMSAGGQSRTMRRSTLPPIQINLPDTARHDIATPPENGEMTGGSLTEGRNGSPNGGMSGRGRQSHRASGKNVPTRRRKSVASILLKNQTEFRKGSSPNTGGPASVKSLPARASQALRARNEPEAVVEQASFNLQGGQGQQPHAAGSGRDMATSFDAPPQPAPVSSRRRTSISYVNQIQSHGIYTSRQGDGRLLERLSGEGAMARRTSQRRASGGETDFPIPQDPDRGSSAEGREPCPSPVVTNPASSYHSPGTVYAEEL</sequence>
<feature type="region of interest" description="Disordered" evidence="1">
    <location>
        <begin position="670"/>
        <end position="732"/>
    </location>
</feature>
<proteinExistence type="predicted"/>
<reference evidence="2" key="1">
    <citation type="submission" date="2014-11" db="EMBL/GenBank/DDBJ databases">
        <authorList>
            <person name="Otto D Thomas"/>
            <person name="Naeem Raeece"/>
        </authorList>
    </citation>
    <scope>NUCLEOTIDE SEQUENCE</scope>
</reference>
<accession>A0A0G4F8M4</accession>
<feature type="region of interest" description="Disordered" evidence="1">
    <location>
        <begin position="119"/>
        <end position="142"/>
    </location>
</feature>
<feature type="compositionally biased region" description="Gly residues" evidence="1">
    <location>
        <begin position="587"/>
        <end position="599"/>
    </location>
</feature>
<feature type="compositionally biased region" description="Polar residues" evidence="1">
    <location>
        <begin position="557"/>
        <end position="566"/>
    </location>
</feature>
<feature type="compositionally biased region" description="Basic residues" evidence="1">
    <location>
        <begin position="1127"/>
        <end position="1144"/>
    </location>
</feature>